<dbReference type="Proteomes" id="UP000798662">
    <property type="component" value="Chromosome 3"/>
</dbReference>
<evidence type="ECO:0000313" key="1">
    <source>
        <dbReference type="EMBL" id="KAK1867790.1"/>
    </source>
</evidence>
<accession>A0ACC3CCG0</accession>
<evidence type="ECO:0000313" key="2">
    <source>
        <dbReference type="Proteomes" id="UP000798662"/>
    </source>
</evidence>
<proteinExistence type="predicted"/>
<comment type="caution">
    <text evidence="1">The sequence shown here is derived from an EMBL/GenBank/DDBJ whole genome shotgun (WGS) entry which is preliminary data.</text>
</comment>
<gene>
    <name evidence="1" type="ORF">I4F81_010290</name>
</gene>
<reference evidence="1" key="1">
    <citation type="submission" date="2019-11" db="EMBL/GenBank/DDBJ databases">
        <title>Nori genome reveals adaptations in red seaweeds to the harsh intertidal environment.</title>
        <authorList>
            <person name="Wang D."/>
            <person name="Mao Y."/>
        </authorList>
    </citation>
    <scope>NUCLEOTIDE SEQUENCE</scope>
    <source>
        <tissue evidence="1">Gametophyte</tissue>
    </source>
</reference>
<dbReference type="EMBL" id="CM020620">
    <property type="protein sequence ID" value="KAK1867790.1"/>
    <property type="molecule type" value="Genomic_DNA"/>
</dbReference>
<keyword evidence="2" id="KW-1185">Reference proteome</keyword>
<sequence length="1142" mass="114859">MPSTAAPAPITAVGLSGTPYTLSIVRRLAAGSAVAVGTNPPATYTLTRVEPSVALPLSALHAEAATWAAAAAAAPASVVPLVDTFEAGGALVFLAAAPPPWRDGDGDGGGGGGDGGPPASLSEADALAAAASLAAASSAVAAACPGRAHGNIRQGSVVWGAWRGEDARPTARLGGFGVDRLRSRAKGVTEADDVYALGVVLHAWLTAGGGGGGRGVKGRLSGVSRCVVEAALRPPASRPLMAVWQYDLAAARGLVPVASAALPAAGVREREEVLAADLNSVRIGGAVGGGGGSTARTRTPPSNGVAAAATTTAAPAAAAAGRASPMDPRSLTAAVREATSGEPSAPATAAVATAVGGLTAAVAASPVAAADGVFRALYRRPLSKHPLVAFRSASLLAAMLAAAPAGVAPVVGGQAPFLSWVETTWARGGGGDAGDPDGSSPHPLAYCFAGGEVAAFAALIRGVATTLVANPLLTSLGRGGPAVDRAAAAAMVEAVRVQVVAAASLATRLAPASDACAGAKAAAVGLLVRGTRVAVAAAVRVAGPQGAGVAALEGAAVPLWALGGKRRGGGVHRGILDSSVVTEDRAVHLASNGGASGVGTHPSATSGGDDKDAVLRAAFASGGGWASGGGSGGGDGSGSGGGDGRDVAEDDEERAVRRAKRKAARREARASAAAAAAENSSAALGGAVAAEIESGREPQHARNGSRQHHRSDTSSSTTTPTTSSADPTSSASNGHGRQRRHVASTDASSSPSSGSGSDSSSSSSGSSSSSSGSSSSDGDDSSSSVERRRRRNRRRRPGSSTTSHSADERRRRPSSAVRRAARASSSDERSSRSARRTKSKRGTRPPKQARPPVPPVGTGLLAAATPAGKTPAMNTAFEIPPHAVRFGAQVGSGGFGVVFKGVYAGETVAIKKIHAHALGNAGAVAEFQAEVAVLSSVRHPNIVRFVGACTLPPALMIVTEFLERGTLFDVLHGSKEPVGWRERRGMMVGLCEGMTYLHSRGLLHRDLKSSNLLLDKDFNVKVADFGLTRIVSSPTAAPMTGQCGTFQYMAPEVLANRPYTEKADVFSFGILLWEMVARKLPFFGMAPMQVGLAVVNTGLRPPIPRDCPRPLAILMRRCWEQDFRHRPSFKEAGKALRAMPSH</sequence>
<organism evidence="1 2">
    <name type="scientific">Pyropia yezoensis</name>
    <name type="common">Susabi-nori</name>
    <name type="synonym">Porphyra yezoensis</name>
    <dbReference type="NCBI Taxonomy" id="2788"/>
    <lineage>
        <taxon>Eukaryota</taxon>
        <taxon>Rhodophyta</taxon>
        <taxon>Bangiophyceae</taxon>
        <taxon>Bangiales</taxon>
        <taxon>Bangiaceae</taxon>
        <taxon>Pyropia</taxon>
    </lineage>
</organism>
<protein>
    <submittedName>
        <fullName evidence="1">Uncharacterized protein</fullName>
    </submittedName>
</protein>
<name>A0ACC3CCG0_PYRYE</name>